<dbReference type="SUPFAM" id="SSF51695">
    <property type="entry name" value="PLC-like phosphodiesterases"/>
    <property type="match status" value="1"/>
</dbReference>
<dbReference type="InterPro" id="IPR032075">
    <property type="entry name" value="PI-PLC-C1"/>
</dbReference>
<dbReference type="Proteomes" id="UP000267145">
    <property type="component" value="Unassembled WGS sequence"/>
</dbReference>
<reference evidence="2 3" key="1">
    <citation type="submission" date="2018-10" db="EMBL/GenBank/DDBJ databases">
        <title>Genome sequence of Verticillium nonalfalfae VnAa140.</title>
        <authorList>
            <person name="Stajich J.E."/>
            <person name="Kasson M.T."/>
        </authorList>
    </citation>
    <scope>NUCLEOTIDE SEQUENCE [LARGE SCALE GENOMIC DNA]</scope>
    <source>
        <strain evidence="2 3">VnAa140</strain>
    </source>
</reference>
<dbReference type="PROSITE" id="PS51257">
    <property type="entry name" value="PROKAR_LIPOPROTEIN"/>
    <property type="match status" value="1"/>
</dbReference>
<keyword evidence="1" id="KW-0732">Signal</keyword>
<comment type="caution">
    <text evidence="2">The sequence shown here is derived from an EMBL/GenBank/DDBJ whole genome shotgun (WGS) entry which is preliminary data.</text>
</comment>
<dbReference type="GO" id="GO:0006629">
    <property type="term" value="P:lipid metabolic process"/>
    <property type="evidence" value="ECO:0007669"/>
    <property type="project" value="InterPro"/>
</dbReference>
<dbReference type="GO" id="GO:0008081">
    <property type="term" value="F:phosphoric diester hydrolase activity"/>
    <property type="evidence" value="ECO:0007669"/>
    <property type="project" value="InterPro"/>
</dbReference>
<evidence type="ECO:0008006" key="4">
    <source>
        <dbReference type="Google" id="ProtNLM"/>
    </source>
</evidence>
<dbReference type="CDD" id="cd08589">
    <property type="entry name" value="PI-PLCc_SaPLC1_like"/>
    <property type="match status" value="1"/>
</dbReference>
<dbReference type="AlphaFoldDB" id="A0A3M9Y681"/>
<keyword evidence="3" id="KW-1185">Reference proteome</keyword>
<sequence length="407" mass="44635">MDTRPTAIGRSLSLWATANMRLIALALVPMVAAACNAMRQGGLTWSSATRMNQIQCVGSHNSYHLQPSPEELVTIEQFIPGSSRDLKYSQAALDIQLNYQSIRSLELDVFADPKGGHYAKPLIRKLANLPYDKDPRWRERGTKVLHIADGDVHTTCVTLKHCLELVKSWSDAHRAHIPLPILIEFNESDPGLVLLGGAKAIPWNDEKLLAGLDAEIRAIFPADRLIVPDDLRRGVPANLTLEDAVLERGWPDLDSARGRVFFLMDNGPVSPIRTTYTAGHPNLEGRVLFTNAAEGDADCAFRKLNDPTGAANTAAIQRVVQLNYWVRTRADVPLETLFSNDTTGMRDAALASGAQVVSTDFQQYGMSSPSGVDYAVRLEGGRAARCNPVVGQLCVVDKLEPESYVRN</sequence>
<evidence type="ECO:0000313" key="2">
    <source>
        <dbReference type="EMBL" id="RNJ55781.1"/>
    </source>
</evidence>
<dbReference type="EMBL" id="RBVV01000070">
    <property type="protein sequence ID" value="RNJ55781.1"/>
    <property type="molecule type" value="Genomic_DNA"/>
</dbReference>
<dbReference type="Pfam" id="PF16670">
    <property type="entry name" value="PI-PLC-C1"/>
    <property type="match status" value="1"/>
</dbReference>
<organism evidence="2 3">
    <name type="scientific">Verticillium nonalfalfae</name>
    <dbReference type="NCBI Taxonomy" id="1051616"/>
    <lineage>
        <taxon>Eukaryota</taxon>
        <taxon>Fungi</taxon>
        <taxon>Dikarya</taxon>
        <taxon>Ascomycota</taxon>
        <taxon>Pezizomycotina</taxon>
        <taxon>Sordariomycetes</taxon>
        <taxon>Hypocreomycetidae</taxon>
        <taxon>Glomerellales</taxon>
        <taxon>Plectosphaerellaceae</taxon>
        <taxon>Verticillium</taxon>
    </lineage>
</organism>
<feature type="signal peptide" evidence="1">
    <location>
        <begin position="1"/>
        <end position="33"/>
    </location>
</feature>
<gene>
    <name evidence="2" type="ORF">D7B24_008209</name>
</gene>
<dbReference type="STRING" id="1051616.A0A3M9Y681"/>
<dbReference type="RefSeq" id="XP_028493939.1">
    <property type="nucleotide sequence ID" value="XM_028642303.1"/>
</dbReference>
<evidence type="ECO:0000256" key="1">
    <source>
        <dbReference type="SAM" id="SignalP"/>
    </source>
</evidence>
<feature type="chain" id="PRO_5018018119" description="Acid phosphatase" evidence="1">
    <location>
        <begin position="34"/>
        <end position="407"/>
    </location>
</feature>
<dbReference type="GeneID" id="39611898"/>
<dbReference type="Gene3D" id="3.20.20.190">
    <property type="entry name" value="Phosphatidylinositol (PI) phosphodiesterase"/>
    <property type="match status" value="1"/>
</dbReference>
<name>A0A3M9Y681_9PEZI</name>
<protein>
    <recommendedName>
        <fullName evidence="4">Acid phosphatase</fullName>
    </recommendedName>
</protein>
<proteinExistence type="predicted"/>
<accession>A0A3M9Y681</accession>
<evidence type="ECO:0000313" key="3">
    <source>
        <dbReference type="Proteomes" id="UP000267145"/>
    </source>
</evidence>
<dbReference type="InterPro" id="IPR017946">
    <property type="entry name" value="PLC-like_Pdiesterase_TIM-brl"/>
</dbReference>